<accession>A0A6J7B3G3</accession>
<dbReference type="Pfam" id="PF02113">
    <property type="entry name" value="Peptidase_S13"/>
    <property type="match status" value="2"/>
</dbReference>
<dbReference type="GO" id="GO:0004185">
    <property type="term" value="F:serine-type carboxypeptidase activity"/>
    <property type="evidence" value="ECO:0007669"/>
    <property type="project" value="InterPro"/>
</dbReference>
<dbReference type="EMBL" id="CAFAZZ010000006">
    <property type="protein sequence ID" value="CAB4839707.1"/>
    <property type="molecule type" value="Genomic_DNA"/>
</dbReference>
<sequence length="422" mass="46143">MGRHAWAHRAECTYRLVLELRKLKKQIALLACLIFTFPNLVATQANALGHDSVASIFSRMASDKSLSNPAIVVMDNKTGEVVFEKNSTSPRKPASVLKLLSAAAAFSYLEPTHRFTTSLWVGAEKKSLVIQGSLDPWFSSNDAQAKKMGRTSLPRIESNALSSLKRENSGSTKNSTIYFSNLYSQDIANINSYFLKRGVRVTFKRVTSQKAIELSSQQILSSDSPELQEILAFTLTWSDNLLAERIARLASAAAGYPLNDVGVAQTFEDVFNNLGIDATNLVVQDGSGLSRENQMTALQAGKLLLKIRENPKLASLVEGFPIGGVSGTLRNRFLTTAPQAVGLIKAKTGKLRGTANLAGYVESGDREYAFVIFADRLIQSNKTEDRARLIMDKLLGKVAFPILTEEVPESSKELETTYTPAA</sequence>
<protein>
    <submittedName>
        <fullName evidence="3">Unannotated protein</fullName>
    </submittedName>
</protein>
<dbReference type="PANTHER" id="PTHR30023:SF0">
    <property type="entry name" value="PENICILLIN-SENSITIVE CARBOXYPEPTIDASE A"/>
    <property type="match status" value="1"/>
</dbReference>
<dbReference type="AlphaFoldDB" id="A0A6J7B3G3"/>
<gene>
    <name evidence="3" type="ORF">UFOPK3243_00118</name>
</gene>
<name>A0A6J7B3G3_9ZZZZ</name>
<reference evidence="3" key="1">
    <citation type="submission" date="2020-05" db="EMBL/GenBank/DDBJ databases">
        <authorList>
            <person name="Chiriac C."/>
            <person name="Salcher M."/>
            <person name="Ghai R."/>
            <person name="Kavagutti S V."/>
        </authorList>
    </citation>
    <scope>NUCLEOTIDE SEQUENCE</scope>
</reference>
<proteinExistence type="inferred from homology"/>
<dbReference type="Gene3D" id="3.40.710.10">
    <property type="entry name" value="DD-peptidase/beta-lactamase superfamily"/>
    <property type="match status" value="2"/>
</dbReference>
<comment type="similarity">
    <text evidence="1">Belongs to the peptidase S13 family.</text>
</comment>
<dbReference type="PRINTS" id="PR00922">
    <property type="entry name" value="DADACBPTASE3"/>
</dbReference>
<evidence type="ECO:0000256" key="2">
    <source>
        <dbReference type="ARBA" id="ARBA00022801"/>
    </source>
</evidence>
<dbReference type="GO" id="GO:0006508">
    <property type="term" value="P:proteolysis"/>
    <property type="evidence" value="ECO:0007669"/>
    <property type="project" value="InterPro"/>
</dbReference>
<evidence type="ECO:0000256" key="1">
    <source>
        <dbReference type="ARBA" id="ARBA00006096"/>
    </source>
</evidence>
<organism evidence="3">
    <name type="scientific">freshwater metagenome</name>
    <dbReference type="NCBI Taxonomy" id="449393"/>
    <lineage>
        <taxon>unclassified sequences</taxon>
        <taxon>metagenomes</taxon>
        <taxon>ecological metagenomes</taxon>
    </lineage>
</organism>
<dbReference type="SUPFAM" id="SSF56601">
    <property type="entry name" value="beta-lactamase/transpeptidase-like"/>
    <property type="match status" value="1"/>
</dbReference>
<dbReference type="InterPro" id="IPR012338">
    <property type="entry name" value="Beta-lactam/transpept-like"/>
</dbReference>
<dbReference type="PANTHER" id="PTHR30023">
    <property type="entry name" value="D-ALANYL-D-ALANINE CARBOXYPEPTIDASE"/>
    <property type="match status" value="1"/>
</dbReference>
<dbReference type="InterPro" id="IPR000667">
    <property type="entry name" value="Peptidase_S13"/>
</dbReference>
<dbReference type="GO" id="GO:0000270">
    <property type="term" value="P:peptidoglycan metabolic process"/>
    <property type="evidence" value="ECO:0007669"/>
    <property type="project" value="TreeGrafter"/>
</dbReference>
<keyword evidence="2" id="KW-0378">Hydrolase</keyword>
<evidence type="ECO:0000313" key="3">
    <source>
        <dbReference type="EMBL" id="CAB4839707.1"/>
    </source>
</evidence>